<evidence type="ECO:0000256" key="1">
    <source>
        <dbReference type="SAM" id="MobiDB-lite"/>
    </source>
</evidence>
<dbReference type="SUPFAM" id="SSF54695">
    <property type="entry name" value="POZ domain"/>
    <property type="match status" value="1"/>
</dbReference>
<dbReference type="Pfam" id="PF00651">
    <property type="entry name" value="BTB"/>
    <property type="match status" value="1"/>
</dbReference>
<dbReference type="Gene3D" id="3.30.710.10">
    <property type="entry name" value="Potassium Channel Kv1.1, Chain A"/>
    <property type="match status" value="1"/>
</dbReference>
<dbReference type="InterPro" id="IPR011705">
    <property type="entry name" value="BACK"/>
</dbReference>
<dbReference type="SMART" id="SM00225">
    <property type="entry name" value="BTB"/>
    <property type="match status" value="1"/>
</dbReference>
<dbReference type="InterPro" id="IPR011333">
    <property type="entry name" value="SKP1/BTB/POZ_sf"/>
</dbReference>
<dbReference type="Proteomes" id="UP001372834">
    <property type="component" value="Unassembled WGS sequence"/>
</dbReference>
<feature type="compositionally biased region" description="Low complexity" evidence="1">
    <location>
        <begin position="182"/>
        <end position="200"/>
    </location>
</feature>
<evidence type="ECO:0000313" key="3">
    <source>
        <dbReference type="EMBL" id="KAK6645583.1"/>
    </source>
</evidence>
<dbReference type="InterPro" id="IPR000210">
    <property type="entry name" value="BTB/POZ_dom"/>
</dbReference>
<protein>
    <recommendedName>
        <fullName evidence="2">BTB domain-containing protein</fullName>
    </recommendedName>
</protein>
<feature type="region of interest" description="Disordered" evidence="1">
    <location>
        <begin position="182"/>
        <end position="203"/>
    </location>
</feature>
<feature type="domain" description="BTB" evidence="2">
    <location>
        <begin position="28"/>
        <end position="98"/>
    </location>
</feature>
<dbReference type="EMBL" id="JAWJWE010000001">
    <property type="protein sequence ID" value="KAK6645583.1"/>
    <property type="molecule type" value="Genomic_DNA"/>
</dbReference>
<name>A0AAN8SEG9_POLSC</name>
<proteinExistence type="predicted"/>
<gene>
    <name evidence="3" type="ORF">RUM43_001863</name>
</gene>
<dbReference type="PANTHER" id="PTHR45774">
    <property type="entry name" value="BTB/POZ DOMAIN-CONTAINING"/>
    <property type="match status" value="1"/>
</dbReference>
<dbReference type="GO" id="GO:0005829">
    <property type="term" value="C:cytosol"/>
    <property type="evidence" value="ECO:0007669"/>
    <property type="project" value="TreeGrafter"/>
</dbReference>
<dbReference type="PANTHER" id="PTHR45774:SF4">
    <property type="entry name" value="AXUNDEAD, ISOFORM F"/>
    <property type="match status" value="1"/>
</dbReference>
<dbReference type="Pfam" id="PF07707">
    <property type="entry name" value="BACK"/>
    <property type="match status" value="1"/>
</dbReference>
<dbReference type="Gene3D" id="1.25.40.420">
    <property type="match status" value="1"/>
</dbReference>
<accession>A0AAN8SEG9</accession>
<sequence>MCHCEDSNNCKKSPLNRTDFLYDNELDSDVVFIVGMEPDVWRIPGHKKVLSEANLVFRALMEGPLATRDETIVVEDVEGRAFDYLLRYLYGRKVFFQSASTALSTLYAAHKYLCSGLIELCVKYLDENLNTKNVIEIYTHARLYAVGSGQGGLEPSAPEASTDTCDLHTPVHCYPPSIINNNNNDNSFSENSDRLNNNNDSRNDYKSLQASSIPFWSEALVHNCLQFMDENADQVLSQESIEDMSAVDLKEVVKRDTLKIKSEYVVFLALERWANRECKRRKLNLNMKNRRFVLGDLLYEIRFPFFTSDEFVFGPIQNGWLEQQELTFFSGLLSKSKGVGQVPQQWKSHLDRLCKKRMYHENDSFTLSQRTYIIESDKSKEKELKKNNFIFRKIKSKKSSGRERNCKSSGTENENERTCTKCFSEFMVDILVCLFD</sequence>
<reference evidence="3 4" key="1">
    <citation type="submission" date="2023-10" db="EMBL/GenBank/DDBJ databases">
        <title>Genomes of two closely related lineages of the louse Polyplax serrata with different host specificities.</title>
        <authorList>
            <person name="Martinu J."/>
            <person name="Tarabai H."/>
            <person name="Stefka J."/>
            <person name="Hypsa V."/>
        </authorList>
    </citation>
    <scope>NUCLEOTIDE SEQUENCE [LARGE SCALE GENOMIC DNA]</scope>
    <source>
        <strain evidence="3">HR10_N</strain>
    </source>
</reference>
<dbReference type="GO" id="GO:0022008">
    <property type="term" value="P:neurogenesis"/>
    <property type="evidence" value="ECO:0007669"/>
    <property type="project" value="TreeGrafter"/>
</dbReference>
<dbReference type="PROSITE" id="PS50097">
    <property type="entry name" value="BTB"/>
    <property type="match status" value="1"/>
</dbReference>
<dbReference type="SMART" id="SM00875">
    <property type="entry name" value="BACK"/>
    <property type="match status" value="1"/>
</dbReference>
<dbReference type="AlphaFoldDB" id="A0AAN8SEG9"/>
<evidence type="ECO:0000313" key="4">
    <source>
        <dbReference type="Proteomes" id="UP001372834"/>
    </source>
</evidence>
<comment type="caution">
    <text evidence="3">The sequence shown here is derived from an EMBL/GenBank/DDBJ whole genome shotgun (WGS) entry which is preliminary data.</text>
</comment>
<evidence type="ECO:0000259" key="2">
    <source>
        <dbReference type="PROSITE" id="PS50097"/>
    </source>
</evidence>
<organism evidence="3 4">
    <name type="scientific">Polyplax serrata</name>
    <name type="common">Common mouse louse</name>
    <dbReference type="NCBI Taxonomy" id="468196"/>
    <lineage>
        <taxon>Eukaryota</taxon>
        <taxon>Metazoa</taxon>
        <taxon>Ecdysozoa</taxon>
        <taxon>Arthropoda</taxon>
        <taxon>Hexapoda</taxon>
        <taxon>Insecta</taxon>
        <taxon>Pterygota</taxon>
        <taxon>Neoptera</taxon>
        <taxon>Paraneoptera</taxon>
        <taxon>Psocodea</taxon>
        <taxon>Troctomorpha</taxon>
        <taxon>Phthiraptera</taxon>
        <taxon>Anoplura</taxon>
        <taxon>Polyplacidae</taxon>
        <taxon>Polyplax</taxon>
    </lineage>
</organism>